<keyword evidence="3" id="KW-0813">Transport</keyword>
<sequence>MNTTRVWFTRMRVMTSKELMQLLRDTILIIFTIYAFTFDIYWAGSGVSLSLNNASLMVFDGDSSYASRELTSRFREPYFQNVGTLNRSSETIENLDSGKAMVTLDIPEGFEQSLLRGEQSTVQMQVDTTNTVLGLLASSYGQQIAGRYGMEVAMKQQGLSPDGGISGPVLDDRHRIWFNPNQKDSWFMSIAELLTIITVFSMMLPAAAMVREKERGTIEQLLVSPLSAFQVMFSKVLAMTLVIVLLTAISLFLVIGGVFGVPFKGSPWLFLGLATLYVFTTSGLGLVIATFSRNMAQAGMLIILLIAPMIFLSGAWTPPEAMPTVMRWLMLVSPLHYFIDAGYAVLLKGATFTSLAPQILGMSVLGGLNFSLGLWRFRRQFG</sequence>
<protein>
    <submittedName>
        <fullName evidence="10">Inner membrane transport permease YhhJ</fullName>
    </submittedName>
</protein>
<evidence type="ECO:0000256" key="1">
    <source>
        <dbReference type="ARBA" id="ARBA00004651"/>
    </source>
</evidence>
<dbReference type="Pfam" id="PF12698">
    <property type="entry name" value="ABC2_membrane_3"/>
    <property type="match status" value="1"/>
</dbReference>
<dbReference type="OrthoDB" id="9808686at2"/>
<dbReference type="GO" id="GO:0140359">
    <property type="term" value="F:ABC-type transporter activity"/>
    <property type="evidence" value="ECO:0007669"/>
    <property type="project" value="InterPro"/>
</dbReference>
<evidence type="ECO:0000313" key="10">
    <source>
        <dbReference type="EMBL" id="ASJ76564.1"/>
    </source>
</evidence>
<evidence type="ECO:0000256" key="7">
    <source>
        <dbReference type="ARBA" id="ARBA00023136"/>
    </source>
</evidence>
<dbReference type="InterPro" id="IPR013525">
    <property type="entry name" value="ABC2_TM"/>
</dbReference>
<feature type="transmembrane region" description="Helical" evidence="8">
    <location>
        <begin position="298"/>
        <end position="316"/>
    </location>
</feature>
<dbReference type="EMBL" id="CP018632">
    <property type="protein sequence ID" value="ASJ76564.1"/>
    <property type="molecule type" value="Genomic_DNA"/>
</dbReference>
<dbReference type="KEGG" id="gai:IMCC3135_32595"/>
<evidence type="ECO:0000256" key="4">
    <source>
        <dbReference type="ARBA" id="ARBA00022475"/>
    </source>
</evidence>
<keyword evidence="6 8" id="KW-1133">Transmembrane helix</keyword>
<evidence type="ECO:0000256" key="6">
    <source>
        <dbReference type="ARBA" id="ARBA00022989"/>
    </source>
</evidence>
<evidence type="ECO:0000313" key="11">
    <source>
        <dbReference type="Proteomes" id="UP000250079"/>
    </source>
</evidence>
<dbReference type="RefSeq" id="WP_088921326.1">
    <property type="nucleotide sequence ID" value="NZ_CP018632.1"/>
</dbReference>
<keyword evidence="4" id="KW-1003">Cell membrane</keyword>
<proteinExistence type="inferred from homology"/>
<evidence type="ECO:0000256" key="8">
    <source>
        <dbReference type="SAM" id="Phobius"/>
    </source>
</evidence>
<gene>
    <name evidence="10" type="primary">yhhJ</name>
    <name evidence="10" type="ORF">IMCC3135_32595</name>
</gene>
<keyword evidence="5 8" id="KW-0812">Transmembrane</keyword>
<comment type="subcellular location">
    <subcellularLocation>
        <location evidence="1">Cell membrane</location>
        <topology evidence="1">Multi-pass membrane protein</topology>
    </subcellularLocation>
</comment>
<evidence type="ECO:0000259" key="9">
    <source>
        <dbReference type="PROSITE" id="PS51012"/>
    </source>
</evidence>
<reference evidence="10 11" key="1">
    <citation type="submission" date="2016-12" db="EMBL/GenBank/DDBJ databases">
        <authorList>
            <person name="Song W.-J."/>
            <person name="Kurnit D.M."/>
        </authorList>
    </citation>
    <scope>NUCLEOTIDE SEQUENCE [LARGE SCALE GENOMIC DNA]</scope>
    <source>
        <strain evidence="10 11">IMCC3135</strain>
    </source>
</reference>
<accession>A0A2Z2P9J9</accession>
<dbReference type="AlphaFoldDB" id="A0A2Z2P9J9"/>
<feature type="transmembrane region" description="Helical" evidence="8">
    <location>
        <begin position="21"/>
        <end position="43"/>
    </location>
</feature>
<dbReference type="Proteomes" id="UP000250079">
    <property type="component" value="Chromosome"/>
</dbReference>
<evidence type="ECO:0000256" key="3">
    <source>
        <dbReference type="ARBA" id="ARBA00022448"/>
    </source>
</evidence>
<evidence type="ECO:0000256" key="2">
    <source>
        <dbReference type="ARBA" id="ARBA00007783"/>
    </source>
</evidence>
<evidence type="ECO:0000256" key="5">
    <source>
        <dbReference type="ARBA" id="ARBA00022692"/>
    </source>
</evidence>
<keyword evidence="11" id="KW-1185">Reference proteome</keyword>
<dbReference type="InterPro" id="IPR047817">
    <property type="entry name" value="ABC2_TM_bact-type"/>
</dbReference>
<feature type="transmembrane region" description="Helical" evidence="8">
    <location>
        <begin position="236"/>
        <end position="262"/>
    </location>
</feature>
<dbReference type="InterPro" id="IPR051449">
    <property type="entry name" value="ABC-2_transporter_component"/>
</dbReference>
<feature type="transmembrane region" description="Helical" evidence="8">
    <location>
        <begin position="186"/>
        <end position="210"/>
    </location>
</feature>
<comment type="similarity">
    <text evidence="2">Belongs to the ABC-2 integral membrane protein family.</text>
</comment>
<dbReference type="PANTHER" id="PTHR30294">
    <property type="entry name" value="MEMBRANE COMPONENT OF ABC TRANSPORTER YHHJ-RELATED"/>
    <property type="match status" value="1"/>
</dbReference>
<dbReference type="PROSITE" id="PS51012">
    <property type="entry name" value="ABC_TM2"/>
    <property type="match status" value="1"/>
</dbReference>
<organism evidence="10 11">
    <name type="scientific">Granulosicoccus antarcticus IMCC3135</name>
    <dbReference type="NCBI Taxonomy" id="1192854"/>
    <lineage>
        <taxon>Bacteria</taxon>
        <taxon>Pseudomonadati</taxon>
        <taxon>Pseudomonadota</taxon>
        <taxon>Gammaproteobacteria</taxon>
        <taxon>Chromatiales</taxon>
        <taxon>Granulosicoccaceae</taxon>
        <taxon>Granulosicoccus</taxon>
    </lineage>
</organism>
<dbReference type="PANTHER" id="PTHR30294:SF47">
    <property type="entry name" value="INNER MEMBRANE TRANSPORT PERMEASE YHHJ"/>
    <property type="match status" value="1"/>
</dbReference>
<name>A0A2Z2P9J9_9GAMM</name>
<feature type="domain" description="ABC transmembrane type-2" evidence="9">
    <location>
        <begin position="152"/>
        <end position="380"/>
    </location>
</feature>
<keyword evidence="7 8" id="KW-0472">Membrane</keyword>
<dbReference type="Gene3D" id="3.40.1710.10">
    <property type="entry name" value="abc type-2 transporter like domain"/>
    <property type="match status" value="1"/>
</dbReference>
<dbReference type="GO" id="GO:0005886">
    <property type="term" value="C:plasma membrane"/>
    <property type="evidence" value="ECO:0007669"/>
    <property type="project" value="UniProtKB-SubCell"/>
</dbReference>
<feature type="transmembrane region" description="Helical" evidence="8">
    <location>
        <begin position="359"/>
        <end position="377"/>
    </location>
</feature>
<feature type="transmembrane region" description="Helical" evidence="8">
    <location>
        <begin position="268"/>
        <end position="291"/>
    </location>
</feature>